<organism evidence="2 3">
    <name type="scientific">Hominibacterium faecale</name>
    <dbReference type="NCBI Taxonomy" id="2839743"/>
    <lineage>
        <taxon>Bacteria</taxon>
        <taxon>Bacillati</taxon>
        <taxon>Bacillota</taxon>
        <taxon>Clostridia</taxon>
        <taxon>Peptostreptococcales</taxon>
        <taxon>Anaerovoracaceae</taxon>
        <taxon>Hominibacterium</taxon>
    </lineage>
</organism>
<feature type="transmembrane region" description="Helical" evidence="1">
    <location>
        <begin position="24"/>
        <end position="42"/>
    </location>
</feature>
<comment type="caution">
    <text evidence="2">The sequence shown here is derived from an EMBL/GenBank/DDBJ whole genome shotgun (WGS) entry which is preliminary data.</text>
</comment>
<evidence type="ECO:0000313" key="3">
    <source>
        <dbReference type="Proteomes" id="UP001065549"/>
    </source>
</evidence>
<evidence type="ECO:0000256" key="1">
    <source>
        <dbReference type="SAM" id="Phobius"/>
    </source>
</evidence>
<feature type="transmembrane region" description="Helical" evidence="1">
    <location>
        <begin position="222"/>
        <end position="247"/>
    </location>
</feature>
<feature type="transmembrane region" description="Helical" evidence="1">
    <location>
        <begin position="146"/>
        <end position="164"/>
    </location>
</feature>
<gene>
    <name evidence="2" type="ORF">OBO34_18250</name>
</gene>
<dbReference type="Pfam" id="PF07907">
    <property type="entry name" value="YibE_F"/>
    <property type="match status" value="1"/>
</dbReference>
<keyword evidence="1" id="KW-0812">Transmembrane</keyword>
<dbReference type="Proteomes" id="UP001065549">
    <property type="component" value="Unassembled WGS sequence"/>
</dbReference>
<feature type="transmembrane region" description="Helical" evidence="1">
    <location>
        <begin position="367"/>
        <end position="388"/>
    </location>
</feature>
<dbReference type="InterPro" id="IPR012507">
    <property type="entry name" value="YibE_F"/>
</dbReference>
<accession>A0A9J6QXQ4</accession>
<name>A0A9J6QXQ4_9FIRM</name>
<proteinExistence type="predicted"/>
<feature type="transmembrane region" description="Helical" evidence="1">
    <location>
        <begin position="324"/>
        <end position="347"/>
    </location>
</feature>
<keyword evidence="1" id="KW-0472">Membrane</keyword>
<dbReference type="PANTHER" id="PTHR41771:SF1">
    <property type="entry name" value="MEMBRANE PROTEIN"/>
    <property type="match status" value="1"/>
</dbReference>
<feature type="transmembrane region" description="Helical" evidence="1">
    <location>
        <begin position="197"/>
        <end position="215"/>
    </location>
</feature>
<dbReference type="PANTHER" id="PTHR41771">
    <property type="entry name" value="MEMBRANE PROTEIN-RELATED"/>
    <property type="match status" value="1"/>
</dbReference>
<keyword evidence="1" id="KW-1133">Transmembrane helix</keyword>
<evidence type="ECO:0000313" key="2">
    <source>
        <dbReference type="EMBL" id="MCU7380275.1"/>
    </source>
</evidence>
<feature type="transmembrane region" description="Helical" evidence="1">
    <location>
        <begin position="171"/>
        <end position="191"/>
    </location>
</feature>
<dbReference type="AlphaFoldDB" id="A0A9J6QXQ4"/>
<keyword evidence="3" id="KW-1185">Reference proteome</keyword>
<sequence>MKDILVLYARDQETMNNSKGKIRFVLELLIVCVLSLLFIMIGNRICGYIPGGAGETDVESAKVIKLVDIREEIIEGLQNTVIVFQAEMLTGDEKGQALEMEQIINDVTIDKPNPVEVKDRILVSNTDLMGNATEDAQWYYLQQDRIPGMLCLAAIFLILLLIIGKLKGLTTIISLAFTGAAVFCVYIPAILSGKDVYLTTIIITIYIIFSSLILLNGFNKKTLCAIVGNIGGILATGVLAFVVNYALKITGMVNEDYVFLAAIGDDSSIDLRAIVWSGIMIGSLGAIMDVSMSIASAMQELAVEMKDRTFKRMVSSGMNIGRDAIGTMTITLILAYAGSSIASILLFTLNNRNLLILMNFEMIVVEVIQAIVGSLGILLAVPITVLFAGATFNKNKKAPGQFD</sequence>
<reference evidence="2" key="1">
    <citation type="submission" date="2022-09" db="EMBL/GenBank/DDBJ databases">
        <title>Culturomic study of gut microbiota in children with autism spectrum disorder.</title>
        <authorList>
            <person name="Efimov B.A."/>
            <person name="Chaplin A.V."/>
            <person name="Sokolova S.R."/>
            <person name="Pikina A.P."/>
            <person name="Korzhanova M."/>
            <person name="Belova V."/>
            <person name="Korostin D."/>
        </authorList>
    </citation>
    <scope>NUCLEOTIDE SEQUENCE</scope>
    <source>
        <strain evidence="2">ASD5510</strain>
    </source>
</reference>
<protein>
    <submittedName>
        <fullName evidence="2">YibE/F family protein</fullName>
    </submittedName>
</protein>
<dbReference type="RefSeq" id="WP_253021026.1">
    <property type="nucleotide sequence ID" value="NZ_JAOSHN010000009.1"/>
</dbReference>
<dbReference type="EMBL" id="JAOSHN010000009">
    <property type="protein sequence ID" value="MCU7380275.1"/>
    <property type="molecule type" value="Genomic_DNA"/>
</dbReference>
<feature type="transmembrane region" description="Helical" evidence="1">
    <location>
        <begin position="274"/>
        <end position="303"/>
    </location>
</feature>